<feature type="transmembrane region" description="Helical" evidence="7">
    <location>
        <begin position="190"/>
        <end position="206"/>
    </location>
</feature>
<feature type="transmembrane region" description="Helical" evidence="7">
    <location>
        <begin position="78"/>
        <end position="99"/>
    </location>
</feature>
<evidence type="ECO:0000259" key="8">
    <source>
        <dbReference type="Pfam" id="PF00892"/>
    </source>
</evidence>
<feature type="transmembrane region" description="Helical" evidence="7">
    <location>
        <begin position="274"/>
        <end position="293"/>
    </location>
</feature>
<evidence type="ECO:0000256" key="1">
    <source>
        <dbReference type="ARBA" id="ARBA00004651"/>
    </source>
</evidence>
<dbReference type="Pfam" id="PF00892">
    <property type="entry name" value="EamA"/>
    <property type="match status" value="2"/>
</dbReference>
<feature type="transmembrane region" description="Helical" evidence="7">
    <location>
        <begin position="105"/>
        <end position="121"/>
    </location>
</feature>
<feature type="transmembrane region" description="Helical" evidence="7">
    <location>
        <begin position="163"/>
        <end position="183"/>
    </location>
</feature>
<feature type="transmembrane region" description="Helical" evidence="7">
    <location>
        <begin position="133"/>
        <end position="151"/>
    </location>
</feature>
<dbReference type="InterPro" id="IPR000620">
    <property type="entry name" value="EamA_dom"/>
</dbReference>
<dbReference type="OrthoDB" id="9810818at2"/>
<organism evidence="9 10">
    <name type="scientific">Megasphaera stantonii</name>
    <dbReference type="NCBI Taxonomy" id="2144175"/>
    <lineage>
        <taxon>Bacteria</taxon>
        <taxon>Bacillati</taxon>
        <taxon>Bacillota</taxon>
        <taxon>Negativicutes</taxon>
        <taxon>Veillonellales</taxon>
        <taxon>Veillonellaceae</taxon>
        <taxon>Megasphaera</taxon>
    </lineage>
</organism>
<reference evidence="9 10" key="1">
    <citation type="submission" date="2018-05" db="EMBL/GenBank/DDBJ databases">
        <title>Complete genome sequence of Megasphaera sp. AJH120T, isolated from the ceca of a chicken.</title>
        <authorList>
            <person name="Maki J."/>
            <person name="Looft T."/>
        </authorList>
    </citation>
    <scope>NUCLEOTIDE SEQUENCE [LARGE SCALE GENOMIC DNA]</scope>
    <source>
        <strain evidence="9 10">AJH120</strain>
    </source>
</reference>
<evidence type="ECO:0000256" key="2">
    <source>
        <dbReference type="ARBA" id="ARBA00007362"/>
    </source>
</evidence>
<dbReference type="PANTHER" id="PTHR32322">
    <property type="entry name" value="INNER MEMBRANE TRANSPORTER"/>
    <property type="match status" value="1"/>
</dbReference>
<dbReference type="InterPro" id="IPR050638">
    <property type="entry name" value="AA-Vitamin_Transporters"/>
</dbReference>
<keyword evidence="10" id="KW-1185">Reference proteome</keyword>
<protein>
    <submittedName>
        <fullName evidence="9">EamA family transporter</fullName>
    </submittedName>
</protein>
<keyword evidence="5 7" id="KW-1133">Transmembrane helix</keyword>
<gene>
    <name evidence="9" type="ORF">DKB62_05590</name>
</gene>
<dbReference type="EMBL" id="CP029462">
    <property type="protein sequence ID" value="AXL21082.1"/>
    <property type="molecule type" value="Genomic_DNA"/>
</dbReference>
<proteinExistence type="inferred from homology"/>
<dbReference type="GO" id="GO:0005886">
    <property type="term" value="C:plasma membrane"/>
    <property type="evidence" value="ECO:0007669"/>
    <property type="project" value="UniProtKB-SubCell"/>
</dbReference>
<dbReference type="PANTHER" id="PTHR32322:SF18">
    <property type="entry name" value="S-ADENOSYLMETHIONINE_S-ADENOSYLHOMOCYSTEINE TRANSPORTER"/>
    <property type="match status" value="1"/>
</dbReference>
<dbReference type="Proteomes" id="UP000254337">
    <property type="component" value="Chromosome"/>
</dbReference>
<sequence>MAKRSMMRGYLCSGGGAIIWGMSGTAGQYLLSRYGVDPFWLTSIRMVCAGLVLTLLAGREYKTMLNILRNKKDCISMLGYSLMGLLLSQVSFLKCIQYSNAGTAGILQTLSVVMMAVIVCLRTRRLPDFREGLSIVLALVGVVLIATHGDLSRMALSPEGLQWGLAAAVATVCYSFLAQNLVWKWGSVPVNALSLLVGGTLFSLFIQPWNTPSVLDTAGYIIFAAIILIGTDLTFILFLRGVGDIGPIKATLIGTLEPVSASVVSALVLGTVFYIPELIGFVCVLMTVFLVMARQHVGG</sequence>
<name>A0A346AYY9_9FIRM</name>
<feature type="domain" description="EamA" evidence="8">
    <location>
        <begin position="8"/>
        <end position="146"/>
    </location>
</feature>
<accession>A0A346AYY9</accession>
<comment type="similarity">
    <text evidence="2">Belongs to the EamA transporter family.</text>
</comment>
<evidence type="ECO:0000256" key="5">
    <source>
        <dbReference type="ARBA" id="ARBA00022989"/>
    </source>
</evidence>
<evidence type="ECO:0000256" key="7">
    <source>
        <dbReference type="SAM" id="Phobius"/>
    </source>
</evidence>
<feature type="transmembrane region" description="Helical" evidence="7">
    <location>
        <begin position="218"/>
        <end position="238"/>
    </location>
</feature>
<keyword evidence="3" id="KW-1003">Cell membrane</keyword>
<dbReference type="AlphaFoldDB" id="A0A346AYY9"/>
<feature type="transmembrane region" description="Helical" evidence="7">
    <location>
        <begin position="250"/>
        <end position="268"/>
    </location>
</feature>
<dbReference type="KEGG" id="meg:DKB62_05590"/>
<evidence type="ECO:0000256" key="4">
    <source>
        <dbReference type="ARBA" id="ARBA00022692"/>
    </source>
</evidence>
<keyword evidence="4 7" id="KW-0812">Transmembrane</keyword>
<dbReference type="InterPro" id="IPR037185">
    <property type="entry name" value="EmrE-like"/>
</dbReference>
<evidence type="ECO:0000313" key="9">
    <source>
        <dbReference type="EMBL" id="AXL21082.1"/>
    </source>
</evidence>
<feature type="domain" description="EamA" evidence="8">
    <location>
        <begin position="160"/>
        <end position="292"/>
    </location>
</feature>
<dbReference type="SUPFAM" id="SSF103481">
    <property type="entry name" value="Multidrug resistance efflux transporter EmrE"/>
    <property type="match status" value="2"/>
</dbReference>
<feature type="transmembrane region" description="Helical" evidence="7">
    <location>
        <begin position="38"/>
        <end position="57"/>
    </location>
</feature>
<evidence type="ECO:0000256" key="6">
    <source>
        <dbReference type="ARBA" id="ARBA00023136"/>
    </source>
</evidence>
<dbReference type="RefSeq" id="WP_087477640.1">
    <property type="nucleotide sequence ID" value="NZ_CAUWMV010000029.1"/>
</dbReference>
<keyword evidence="6 7" id="KW-0472">Membrane</keyword>
<evidence type="ECO:0000256" key="3">
    <source>
        <dbReference type="ARBA" id="ARBA00022475"/>
    </source>
</evidence>
<evidence type="ECO:0000313" key="10">
    <source>
        <dbReference type="Proteomes" id="UP000254337"/>
    </source>
</evidence>
<comment type="subcellular location">
    <subcellularLocation>
        <location evidence="1">Cell membrane</location>
        <topology evidence="1">Multi-pass membrane protein</topology>
    </subcellularLocation>
</comment>